<dbReference type="SUPFAM" id="SSF101936">
    <property type="entry name" value="DNA-binding pseudobarrel domain"/>
    <property type="match status" value="2"/>
</dbReference>
<feature type="domain" description="TF-B3" evidence="6">
    <location>
        <begin position="16"/>
        <end position="109"/>
    </location>
</feature>
<proteinExistence type="predicted"/>
<evidence type="ECO:0000256" key="5">
    <source>
        <dbReference type="ARBA" id="ARBA00023242"/>
    </source>
</evidence>
<accession>A0AAP0G8I7</accession>
<dbReference type="Gene3D" id="2.40.330.10">
    <property type="entry name" value="DNA-binding pseudobarrel domain"/>
    <property type="match status" value="2"/>
</dbReference>
<evidence type="ECO:0000256" key="4">
    <source>
        <dbReference type="ARBA" id="ARBA00023163"/>
    </source>
</evidence>
<protein>
    <submittedName>
        <fullName evidence="7">B3 domain-containing protein</fullName>
    </submittedName>
</protein>
<keyword evidence="3" id="KW-0238">DNA-binding</keyword>
<dbReference type="GO" id="GO:0005634">
    <property type="term" value="C:nucleus"/>
    <property type="evidence" value="ECO:0007669"/>
    <property type="project" value="UniProtKB-SubCell"/>
</dbReference>
<name>A0AAP0G8I7_9ASPA</name>
<dbReference type="AlphaFoldDB" id="A0AAP0G8I7"/>
<evidence type="ECO:0000256" key="1">
    <source>
        <dbReference type="ARBA" id="ARBA00004123"/>
    </source>
</evidence>
<dbReference type="EMBL" id="JBBWWQ010000006">
    <property type="protein sequence ID" value="KAK8944377.1"/>
    <property type="molecule type" value="Genomic_DNA"/>
</dbReference>
<dbReference type="InterPro" id="IPR003340">
    <property type="entry name" value="B3_DNA-bd"/>
</dbReference>
<dbReference type="GO" id="GO:0003677">
    <property type="term" value="F:DNA binding"/>
    <property type="evidence" value="ECO:0007669"/>
    <property type="project" value="UniProtKB-KW"/>
</dbReference>
<keyword evidence="4" id="KW-0804">Transcription</keyword>
<evidence type="ECO:0000259" key="6">
    <source>
        <dbReference type="PROSITE" id="PS50863"/>
    </source>
</evidence>
<dbReference type="InterPro" id="IPR044837">
    <property type="entry name" value="REM16-like"/>
</dbReference>
<dbReference type="Proteomes" id="UP001418222">
    <property type="component" value="Unassembled WGS sequence"/>
</dbReference>
<evidence type="ECO:0000256" key="3">
    <source>
        <dbReference type="ARBA" id="ARBA00023125"/>
    </source>
</evidence>
<evidence type="ECO:0000313" key="7">
    <source>
        <dbReference type="EMBL" id="KAK8944377.1"/>
    </source>
</evidence>
<dbReference type="InterPro" id="IPR015300">
    <property type="entry name" value="DNA-bd_pseudobarrel_sf"/>
</dbReference>
<dbReference type="SMART" id="SM01019">
    <property type="entry name" value="B3"/>
    <property type="match status" value="2"/>
</dbReference>
<keyword evidence="2" id="KW-0805">Transcription regulation</keyword>
<organism evidence="7 8">
    <name type="scientific">Platanthera zijinensis</name>
    <dbReference type="NCBI Taxonomy" id="2320716"/>
    <lineage>
        <taxon>Eukaryota</taxon>
        <taxon>Viridiplantae</taxon>
        <taxon>Streptophyta</taxon>
        <taxon>Embryophyta</taxon>
        <taxon>Tracheophyta</taxon>
        <taxon>Spermatophyta</taxon>
        <taxon>Magnoliopsida</taxon>
        <taxon>Liliopsida</taxon>
        <taxon>Asparagales</taxon>
        <taxon>Orchidaceae</taxon>
        <taxon>Orchidoideae</taxon>
        <taxon>Orchideae</taxon>
        <taxon>Orchidinae</taxon>
        <taxon>Platanthera</taxon>
    </lineage>
</organism>
<comment type="subcellular location">
    <subcellularLocation>
        <location evidence="1">Nucleus</location>
    </subcellularLocation>
</comment>
<reference evidence="7 8" key="1">
    <citation type="journal article" date="2022" name="Nat. Plants">
        <title>Genomes of leafy and leafless Platanthera orchids illuminate the evolution of mycoheterotrophy.</title>
        <authorList>
            <person name="Li M.H."/>
            <person name="Liu K.W."/>
            <person name="Li Z."/>
            <person name="Lu H.C."/>
            <person name="Ye Q.L."/>
            <person name="Zhang D."/>
            <person name="Wang J.Y."/>
            <person name="Li Y.F."/>
            <person name="Zhong Z.M."/>
            <person name="Liu X."/>
            <person name="Yu X."/>
            <person name="Liu D.K."/>
            <person name="Tu X.D."/>
            <person name="Liu B."/>
            <person name="Hao Y."/>
            <person name="Liao X.Y."/>
            <person name="Jiang Y.T."/>
            <person name="Sun W.H."/>
            <person name="Chen J."/>
            <person name="Chen Y.Q."/>
            <person name="Ai Y."/>
            <person name="Zhai J.W."/>
            <person name="Wu S.S."/>
            <person name="Zhou Z."/>
            <person name="Hsiao Y.Y."/>
            <person name="Wu W.L."/>
            <person name="Chen Y.Y."/>
            <person name="Lin Y.F."/>
            <person name="Hsu J.L."/>
            <person name="Li C.Y."/>
            <person name="Wang Z.W."/>
            <person name="Zhao X."/>
            <person name="Zhong W.Y."/>
            <person name="Ma X.K."/>
            <person name="Ma L."/>
            <person name="Huang J."/>
            <person name="Chen G.Z."/>
            <person name="Huang M.Z."/>
            <person name="Huang L."/>
            <person name="Peng D.H."/>
            <person name="Luo Y.B."/>
            <person name="Zou S.Q."/>
            <person name="Chen S.P."/>
            <person name="Lan S."/>
            <person name="Tsai W.C."/>
            <person name="Van de Peer Y."/>
            <person name="Liu Z.J."/>
        </authorList>
    </citation>
    <scope>NUCLEOTIDE SEQUENCE [LARGE SCALE GENOMIC DNA]</scope>
    <source>
        <strain evidence="7">Lor287</strain>
    </source>
</reference>
<dbReference type="CDD" id="cd10017">
    <property type="entry name" value="B3_DNA"/>
    <property type="match status" value="2"/>
</dbReference>
<keyword evidence="5" id="KW-0539">Nucleus</keyword>
<dbReference type="PANTHER" id="PTHR31391:SF155">
    <property type="entry name" value="B3 DOMAIN-CONTAINING PROTEIN OS11G0197600"/>
    <property type="match status" value="1"/>
</dbReference>
<feature type="domain" description="TF-B3" evidence="6">
    <location>
        <begin position="246"/>
        <end position="338"/>
    </location>
</feature>
<evidence type="ECO:0000256" key="2">
    <source>
        <dbReference type="ARBA" id="ARBA00023015"/>
    </source>
</evidence>
<sequence>MPKIDGSPASSPRQIIHFFKIFLPNLSSKHLKIPPAFHPHVEGEAPARFYLKGPSDYIWGVDLIKRADGLFFADGWEKFVFDHSLAAGDFLLFKYNGSSTLSVVVFDNTACEKEGAFIARPTSDEKFAVTLDLRVKEEENKEKTVVGMNQSVKRNAALTMTSERLISFSMASTGSEHFRSSSDLIDNEFECSNNVNFLLESSQTKVDGPRKRVARGFLSQRRPTTQEERDDALARAQSFRSNKPFFMMVMKGSYVYHGFYLFLPVSFPHKYLPSCSGPLFLHDPSKRHWTVNFLYSRRPALSGGWGKFAVSNNLEADDVCVFELISKSHMKVHFFRVVDDVKPLLRVSSIKNMISGENFKALIDSQ</sequence>
<comment type="caution">
    <text evidence="7">The sequence shown here is derived from an EMBL/GenBank/DDBJ whole genome shotgun (WGS) entry which is preliminary data.</text>
</comment>
<dbReference type="PANTHER" id="PTHR31391">
    <property type="entry name" value="B3 DOMAIN-CONTAINING PROTEIN OS11G0197600-RELATED"/>
    <property type="match status" value="1"/>
</dbReference>
<gene>
    <name evidence="7" type="ORF">KSP39_PZI008669</name>
</gene>
<dbReference type="PROSITE" id="PS50863">
    <property type="entry name" value="B3"/>
    <property type="match status" value="2"/>
</dbReference>
<evidence type="ECO:0000313" key="8">
    <source>
        <dbReference type="Proteomes" id="UP001418222"/>
    </source>
</evidence>
<dbReference type="Pfam" id="PF02362">
    <property type="entry name" value="B3"/>
    <property type="match status" value="2"/>
</dbReference>
<keyword evidence="8" id="KW-1185">Reference proteome</keyword>